<keyword evidence="3" id="KW-1185">Reference proteome</keyword>
<dbReference type="InterPro" id="IPR027829">
    <property type="entry name" value="DUF4625"/>
</dbReference>
<feature type="signal peptide" evidence="1">
    <location>
        <begin position="1"/>
        <end position="22"/>
    </location>
</feature>
<dbReference type="EMBL" id="JBHULX010000002">
    <property type="protein sequence ID" value="MFD2589747.1"/>
    <property type="molecule type" value="Genomic_DNA"/>
</dbReference>
<dbReference type="PROSITE" id="PS51257">
    <property type="entry name" value="PROKAR_LIPOPROTEIN"/>
    <property type="match status" value="1"/>
</dbReference>
<dbReference type="RefSeq" id="WP_176029296.1">
    <property type="nucleotide sequence ID" value="NZ_JBHSJV010000001.1"/>
</dbReference>
<evidence type="ECO:0000313" key="3">
    <source>
        <dbReference type="Proteomes" id="UP001597459"/>
    </source>
</evidence>
<dbReference type="Gene3D" id="2.60.40.4140">
    <property type="match status" value="1"/>
</dbReference>
<proteinExistence type="predicted"/>
<sequence length="159" mass="18275">MKRRIVSPVFIVLFFTFLLSCSSDDEQRDEEKPTITLQYDNGFPQSCTELKRGQRYTIRVKVSDNKELASYGIDIHHNFDHHTHDDQGAQCTLGPIKKPVKPMIYMKNNTLETGKKSYEIVHEVQLGEDIDVGDYHCQISVTDITGWQARTSVDIKIVK</sequence>
<accession>A0ABW5N2A5</accession>
<evidence type="ECO:0000313" key="2">
    <source>
        <dbReference type="EMBL" id="MFD2589747.1"/>
    </source>
</evidence>
<name>A0ABW5N2A5_9FLAO</name>
<organism evidence="2 3">
    <name type="scientific">Aquimarina hainanensis</name>
    <dbReference type="NCBI Taxonomy" id="1578017"/>
    <lineage>
        <taxon>Bacteria</taxon>
        <taxon>Pseudomonadati</taxon>
        <taxon>Bacteroidota</taxon>
        <taxon>Flavobacteriia</taxon>
        <taxon>Flavobacteriales</taxon>
        <taxon>Flavobacteriaceae</taxon>
        <taxon>Aquimarina</taxon>
    </lineage>
</organism>
<dbReference type="Proteomes" id="UP001597459">
    <property type="component" value="Unassembled WGS sequence"/>
</dbReference>
<evidence type="ECO:0000256" key="1">
    <source>
        <dbReference type="SAM" id="SignalP"/>
    </source>
</evidence>
<dbReference type="Pfam" id="PF15418">
    <property type="entry name" value="DUF4625"/>
    <property type="match status" value="1"/>
</dbReference>
<keyword evidence="1" id="KW-0732">Signal</keyword>
<gene>
    <name evidence="2" type="ORF">ACFSTE_02825</name>
</gene>
<feature type="chain" id="PRO_5046323080" evidence="1">
    <location>
        <begin position="23"/>
        <end position="159"/>
    </location>
</feature>
<protein>
    <submittedName>
        <fullName evidence="2">DUF4625 domain-containing protein</fullName>
    </submittedName>
</protein>
<reference evidence="3" key="1">
    <citation type="journal article" date="2019" name="Int. J. Syst. Evol. Microbiol.">
        <title>The Global Catalogue of Microorganisms (GCM) 10K type strain sequencing project: providing services to taxonomists for standard genome sequencing and annotation.</title>
        <authorList>
            <consortium name="The Broad Institute Genomics Platform"/>
            <consortium name="The Broad Institute Genome Sequencing Center for Infectious Disease"/>
            <person name="Wu L."/>
            <person name="Ma J."/>
        </authorList>
    </citation>
    <scope>NUCLEOTIDE SEQUENCE [LARGE SCALE GENOMIC DNA]</scope>
    <source>
        <strain evidence="3">KCTC 42423</strain>
    </source>
</reference>
<comment type="caution">
    <text evidence="2">The sequence shown here is derived from an EMBL/GenBank/DDBJ whole genome shotgun (WGS) entry which is preliminary data.</text>
</comment>